<keyword evidence="8" id="KW-0723">Serine/threonine-protein kinase</keyword>
<feature type="domain" description="Protein kinase" evidence="7">
    <location>
        <begin position="7"/>
        <end position="278"/>
    </location>
</feature>
<dbReference type="EMBL" id="CP003221">
    <property type="protein sequence ID" value="EGJ49481.1"/>
    <property type="molecule type" value="Genomic_DNA"/>
</dbReference>
<dbReference type="HOGENOM" id="CLU_027784_0_0_7"/>
<evidence type="ECO:0000256" key="3">
    <source>
        <dbReference type="ARBA" id="ARBA00022777"/>
    </source>
</evidence>
<dbReference type="GO" id="GO:0005524">
    <property type="term" value="F:ATP binding"/>
    <property type="evidence" value="ECO:0007669"/>
    <property type="project" value="UniProtKB-UniRule"/>
</dbReference>
<feature type="compositionally biased region" description="Acidic residues" evidence="6">
    <location>
        <begin position="187"/>
        <end position="197"/>
    </location>
</feature>
<evidence type="ECO:0000256" key="5">
    <source>
        <dbReference type="PROSITE-ProRule" id="PRU10141"/>
    </source>
</evidence>
<dbReference type="CDD" id="cd14014">
    <property type="entry name" value="STKc_PknB_like"/>
    <property type="match status" value="1"/>
</dbReference>
<dbReference type="PROSITE" id="PS00107">
    <property type="entry name" value="PROTEIN_KINASE_ATP"/>
    <property type="match status" value="1"/>
</dbReference>
<dbReference type="PANTHER" id="PTHR43289">
    <property type="entry name" value="MITOGEN-ACTIVATED PROTEIN KINASE KINASE KINASE 20-RELATED"/>
    <property type="match status" value="1"/>
</dbReference>
<dbReference type="Proteomes" id="UP000007844">
    <property type="component" value="Chromosome"/>
</dbReference>
<dbReference type="InterPro" id="IPR017441">
    <property type="entry name" value="Protein_kinase_ATP_BS"/>
</dbReference>
<dbReference type="SMART" id="SM00220">
    <property type="entry name" value="S_TKc"/>
    <property type="match status" value="1"/>
</dbReference>
<evidence type="ECO:0000256" key="4">
    <source>
        <dbReference type="ARBA" id="ARBA00022840"/>
    </source>
</evidence>
<dbReference type="GO" id="GO:0004674">
    <property type="term" value="F:protein serine/threonine kinase activity"/>
    <property type="evidence" value="ECO:0007669"/>
    <property type="project" value="UniProtKB-KW"/>
</dbReference>
<dbReference type="KEGG" id="daf:Desaf_1138"/>
<dbReference type="eggNOG" id="COG0515">
    <property type="taxonomic scope" value="Bacteria"/>
</dbReference>
<keyword evidence="3 8" id="KW-0418">Kinase</keyword>
<accession>F3YXN7</accession>
<reference evidence="8 9" key="1">
    <citation type="journal article" date="2011" name="J. Bacteriol.">
        <title>Genome sequence of the mercury-methylating and pleomorphic Desulfovibrio africanus Strain Walvis Bay.</title>
        <authorList>
            <person name="Brown S.D."/>
            <person name="Wall J.D."/>
            <person name="Kucken A.M."/>
            <person name="Gilmour C.C."/>
            <person name="Podar M."/>
            <person name="Brandt C.C."/>
            <person name="Teshima H."/>
            <person name="Detter J.C."/>
            <person name="Han C.S."/>
            <person name="Land M.L."/>
            <person name="Lucas S."/>
            <person name="Han J."/>
            <person name="Pennacchio L."/>
            <person name="Nolan M."/>
            <person name="Pitluck S."/>
            <person name="Woyke T."/>
            <person name="Goodwin L."/>
            <person name="Palumbo A.V."/>
            <person name="Elias D.A."/>
        </authorList>
    </citation>
    <scope>NUCLEOTIDE SEQUENCE [LARGE SCALE GENOMIC DNA]</scope>
    <source>
        <strain evidence="8 9">Walvis Bay</strain>
    </source>
</reference>
<keyword evidence="1" id="KW-0808">Transferase</keyword>
<feature type="region of interest" description="Disordered" evidence="6">
    <location>
        <begin position="217"/>
        <end position="238"/>
    </location>
</feature>
<dbReference type="Gene3D" id="3.30.200.20">
    <property type="entry name" value="Phosphorylase Kinase, domain 1"/>
    <property type="match status" value="1"/>
</dbReference>
<dbReference type="Pfam" id="PF00069">
    <property type="entry name" value="Pkinase"/>
    <property type="match status" value="1"/>
</dbReference>
<dbReference type="RefSeq" id="WP_014259287.1">
    <property type="nucleotide sequence ID" value="NC_016629.1"/>
</dbReference>
<proteinExistence type="predicted"/>
<evidence type="ECO:0000313" key="9">
    <source>
        <dbReference type="Proteomes" id="UP000007844"/>
    </source>
</evidence>
<protein>
    <submittedName>
        <fullName evidence="8">Serine/threonine protein kinase</fullName>
    </submittedName>
</protein>
<keyword evidence="2 5" id="KW-0547">Nucleotide-binding</keyword>
<keyword evidence="4 5" id="KW-0067">ATP-binding</keyword>
<dbReference type="InterPro" id="IPR011460">
    <property type="entry name" value="Lcl_C"/>
</dbReference>
<dbReference type="Gene3D" id="1.10.510.10">
    <property type="entry name" value="Transferase(Phosphotransferase) domain 1"/>
    <property type="match status" value="1"/>
</dbReference>
<keyword evidence="9" id="KW-1185">Reference proteome</keyword>
<dbReference type="InterPro" id="IPR011009">
    <property type="entry name" value="Kinase-like_dom_sf"/>
</dbReference>
<feature type="region of interest" description="Disordered" evidence="6">
    <location>
        <begin position="171"/>
        <end position="197"/>
    </location>
</feature>
<organism evidence="8 9">
    <name type="scientific">Desulfocurvibacter africanus subsp. africanus str. Walvis Bay</name>
    <dbReference type="NCBI Taxonomy" id="690850"/>
    <lineage>
        <taxon>Bacteria</taxon>
        <taxon>Pseudomonadati</taxon>
        <taxon>Thermodesulfobacteriota</taxon>
        <taxon>Desulfovibrionia</taxon>
        <taxon>Desulfovibrionales</taxon>
        <taxon>Desulfovibrionaceae</taxon>
        <taxon>Desulfocurvibacter</taxon>
    </lineage>
</organism>
<gene>
    <name evidence="8" type="ORF">Desaf_1138</name>
</gene>
<dbReference type="SUPFAM" id="SSF56112">
    <property type="entry name" value="Protein kinase-like (PK-like)"/>
    <property type="match status" value="1"/>
</dbReference>
<dbReference type="PROSITE" id="PS50011">
    <property type="entry name" value="PROTEIN_KINASE_DOM"/>
    <property type="match status" value="1"/>
</dbReference>
<dbReference type="PROSITE" id="PS00108">
    <property type="entry name" value="PROTEIN_KINASE_ST"/>
    <property type="match status" value="1"/>
</dbReference>
<dbReference type="PANTHER" id="PTHR43289:SF6">
    <property type="entry name" value="SERINE_THREONINE-PROTEIN KINASE NEKL-3"/>
    <property type="match status" value="1"/>
</dbReference>
<feature type="binding site" evidence="5">
    <location>
        <position position="36"/>
    </location>
    <ligand>
        <name>ATP</name>
        <dbReference type="ChEBI" id="CHEBI:30616"/>
    </ligand>
</feature>
<evidence type="ECO:0000313" key="8">
    <source>
        <dbReference type="EMBL" id="EGJ49481.1"/>
    </source>
</evidence>
<dbReference type="InterPro" id="IPR008271">
    <property type="entry name" value="Ser/Thr_kinase_AS"/>
</dbReference>
<dbReference type="AlphaFoldDB" id="F3YXN7"/>
<dbReference type="Pfam" id="PF07603">
    <property type="entry name" value="Lcl_C"/>
    <property type="match status" value="1"/>
</dbReference>
<evidence type="ECO:0000259" key="7">
    <source>
        <dbReference type="PROSITE" id="PS50011"/>
    </source>
</evidence>
<sequence>MRTIGKYEILGLLGAGGMGRVYKVRLPVAGRIVALKLCRPREELEYILGPTEIEERFLAEVRVLGSIRDKHVVGVLDFDRDQAGRPFFVMDYYCMNLGLLLGERYESGPARRLTVDKAARYGRQSLLGLARLHWEGVVHRDVKPFNILVTPEDTVKLIDFGLSRVRGEGRSQPGGLKIGTPYYTAPEQEDSPEEADERSDLFSMGVVLWRMLTGELPDDPSGHVSGQESERRRPGEINPLLGQEWDDFLLRATNPDRARRFDSALSMCAALDATHAAWRERLSASCRLDEHTVTPRAATARPRSAPLRVRVAEAESVFALDSLSRPKNYTSGKMFAEPQGLSVEHPATGLVWERAGSPYPLQWEEALEYVEELNDVRFAGFADWRLPTVDELLTILAPAGEWGDYCVQPLFDTAQRRLWSADRATFVSAWCADVELGFVTAQDFTCFFHARAVRGGT</sequence>
<evidence type="ECO:0000256" key="6">
    <source>
        <dbReference type="SAM" id="MobiDB-lite"/>
    </source>
</evidence>
<dbReference type="InterPro" id="IPR000719">
    <property type="entry name" value="Prot_kinase_dom"/>
</dbReference>
<evidence type="ECO:0000256" key="2">
    <source>
        <dbReference type="ARBA" id="ARBA00022741"/>
    </source>
</evidence>
<evidence type="ECO:0000256" key="1">
    <source>
        <dbReference type="ARBA" id="ARBA00022679"/>
    </source>
</evidence>
<dbReference type="STRING" id="690850.Desaf_1138"/>
<name>F3YXN7_DESAF</name>